<reference evidence="2" key="1">
    <citation type="submission" date="2022-05" db="EMBL/GenBank/DDBJ databases">
        <title>The Musa troglodytarum L. genome provides insights into the mechanism of non-climacteric behaviour and enrichment of carotenoids.</title>
        <authorList>
            <person name="Wang J."/>
        </authorList>
    </citation>
    <scope>NUCLEOTIDE SEQUENCE</scope>
    <source>
        <tissue evidence="2">Leaf</tissue>
    </source>
</reference>
<protein>
    <submittedName>
        <fullName evidence="2">Uncharacterized protein</fullName>
    </submittedName>
</protein>
<evidence type="ECO:0000313" key="2">
    <source>
        <dbReference type="EMBL" id="URD92246.1"/>
    </source>
</evidence>
<keyword evidence="3" id="KW-1185">Reference proteome</keyword>
<dbReference type="EMBL" id="CP097505">
    <property type="protein sequence ID" value="URD92246.1"/>
    <property type="molecule type" value="Genomic_DNA"/>
</dbReference>
<organism evidence="2 3">
    <name type="scientific">Musa troglodytarum</name>
    <name type="common">fe'i banana</name>
    <dbReference type="NCBI Taxonomy" id="320322"/>
    <lineage>
        <taxon>Eukaryota</taxon>
        <taxon>Viridiplantae</taxon>
        <taxon>Streptophyta</taxon>
        <taxon>Embryophyta</taxon>
        <taxon>Tracheophyta</taxon>
        <taxon>Spermatophyta</taxon>
        <taxon>Magnoliopsida</taxon>
        <taxon>Liliopsida</taxon>
        <taxon>Zingiberales</taxon>
        <taxon>Musaceae</taxon>
        <taxon>Musa</taxon>
    </lineage>
</organism>
<evidence type="ECO:0000313" key="3">
    <source>
        <dbReference type="Proteomes" id="UP001055439"/>
    </source>
</evidence>
<dbReference type="Proteomes" id="UP001055439">
    <property type="component" value="Chromosome 3"/>
</dbReference>
<name>A0A9E7FBG4_9LILI</name>
<feature type="compositionally biased region" description="Basic and acidic residues" evidence="1">
    <location>
        <begin position="31"/>
        <end position="44"/>
    </location>
</feature>
<accession>A0A9E7FBG4</accession>
<feature type="region of interest" description="Disordered" evidence="1">
    <location>
        <begin position="26"/>
        <end position="69"/>
    </location>
</feature>
<sequence>MTERAVSTQQRRHPDDAIAAVCSLSSVNANHPDDATDPRIDHSHQKTKRSRRGGEQDPQPNRRYRKQRDACLLRLHPRLPIPWIQF</sequence>
<gene>
    <name evidence="2" type="ORF">MUK42_10501</name>
</gene>
<evidence type="ECO:0000256" key="1">
    <source>
        <dbReference type="SAM" id="MobiDB-lite"/>
    </source>
</evidence>
<proteinExistence type="predicted"/>
<dbReference type="AlphaFoldDB" id="A0A9E7FBG4"/>